<dbReference type="SUPFAM" id="SSF55797">
    <property type="entry name" value="PR-1-like"/>
    <property type="match status" value="1"/>
</dbReference>
<evidence type="ECO:0000313" key="2">
    <source>
        <dbReference type="EMBL" id="TGL56729.1"/>
    </source>
</evidence>
<dbReference type="RefSeq" id="WP_135624947.1">
    <property type="nucleotide sequence ID" value="NZ_RQGD01000045.1"/>
</dbReference>
<evidence type="ECO:0000313" key="3">
    <source>
        <dbReference type="Proteomes" id="UP000297693"/>
    </source>
</evidence>
<dbReference type="AlphaFoldDB" id="A0A4R9JV62"/>
<gene>
    <name evidence="2" type="ORF">EHQ58_16170</name>
</gene>
<dbReference type="PANTHER" id="PTHR31157:SF1">
    <property type="entry name" value="SCP DOMAIN-CONTAINING PROTEIN"/>
    <property type="match status" value="1"/>
</dbReference>
<organism evidence="2 3">
    <name type="scientific">Leptospira ognonensis</name>
    <dbReference type="NCBI Taxonomy" id="2484945"/>
    <lineage>
        <taxon>Bacteria</taxon>
        <taxon>Pseudomonadati</taxon>
        <taxon>Spirochaetota</taxon>
        <taxon>Spirochaetia</taxon>
        <taxon>Leptospirales</taxon>
        <taxon>Leptospiraceae</taxon>
        <taxon>Leptospira</taxon>
    </lineage>
</organism>
<name>A0A4R9JV62_9LEPT</name>
<dbReference type="Proteomes" id="UP000297693">
    <property type="component" value="Unassembled WGS sequence"/>
</dbReference>
<sequence>MFKYLHKPKSYTILFSLLIVLFFTNCIQNLADCPVDTLTLKKECDSNQKQTDRNLLLGLAAATVSSSGSLSGKALEFYNILESYRNKGSFTLSNGSSRSFLNGSKCSGTTAQHPALNRAAQKHNDNMVSLNFFSHTGQDGSTPSTRVKAEGLNVGAGENIAAGVSTAEGTFDQWWNSSGHRANMENCNYTHVGIGYTAREGVNAQADYAHYWTNVFATIR</sequence>
<accession>A0A4R9JV62</accession>
<dbReference type="EMBL" id="RQGD01000045">
    <property type="protein sequence ID" value="TGL56729.1"/>
    <property type="molecule type" value="Genomic_DNA"/>
</dbReference>
<proteinExistence type="predicted"/>
<feature type="domain" description="SCP" evidence="1">
    <location>
        <begin position="114"/>
        <end position="213"/>
    </location>
</feature>
<dbReference type="PANTHER" id="PTHR31157">
    <property type="entry name" value="SCP DOMAIN-CONTAINING PROTEIN"/>
    <property type="match status" value="1"/>
</dbReference>
<dbReference type="InterPro" id="IPR014044">
    <property type="entry name" value="CAP_dom"/>
</dbReference>
<dbReference type="Gene3D" id="3.40.33.10">
    <property type="entry name" value="CAP"/>
    <property type="match status" value="1"/>
</dbReference>
<evidence type="ECO:0000259" key="1">
    <source>
        <dbReference type="Pfam" id="PF00188"/>
    </source>
</evidence>
<dbReference type="InterPro" id="IPR035940">
    <property type="entry name" value="CAP_sf"/>
</dbReference>
<keyword evidence="3" id="KW-1185">Reference proteome</keyword>
<dbReference type="Pfam" id="PF00188">
    <property type="entry name" value="CAP"/>
    <property type="match status" value="1"/>
</dbReference>
<dbReference type="OrthoDB" id="9783944at2"/>
<protein>
    <submittedName>
        <fullName evidence="2">CAP domain-containing protein</fullName>
    </submittedName>
</protein>
<reference evidence="2" key="1">
    <citation type="journal article" date="2019" name="PLoS Negl. Trop. Dis.">
        <title>Revisiting the worldwide diversity of Leptospira species in the environment.</title>
        <authorList>
            <person name="Vincent A.T."/>
            <person name="Schiettekatte O."/>
            <person name="Bourhy P."/>
            <person name="Veyrier F.J."/>
            <person name="Picardeau M."/>
        </authorList>
    </citation>
    <scope>NUCLEOTIDE SEQUENCE [LARGE SCALE GENOMIC DNA]</scope>
    <source>
        <strain evidence="2">201702476</strain>
    </source>
</reference>
<dbReference type="CDD" id="cd05379">
    <property type="entry name" value="CAP_bacterial"/>
    <property type="match status" value="1"/>
</dbReference>
<comment type="caution">
    <text evidence="2">The sequence shown here is derived from an EMBL/GenBank/DDBJ whole genome shotgun (WGS) entry which is preliminary data.</text>
</comment>